<feature type="region of interest" description="Disordered" evidence="7">
    <location>
        <begin position="267"/>
        <end position="291"/>
    </location>
</feature>
<feature type="domain" description="INTS8 TPR repeats" evidence="8">
    <location>
        <begin position="593"/>
        <end position="981"/>
    </location>
</feature>
<dbReference type="PANTHER" id="PTHR13350">
    <property type="entry name" value="INTEGRATOR COMPLEX SUBUNIT 8"/>
    <property type="match status" value="1"/>
</dbReference>
<dbReference type="EMBL" id="JAOAOG010000195">
    <property type="protein sequence ID" value="KAJ6241190.1"/>
    <property type="molecule type" value="Genomic_DNA"/>
</dbReference>
<evidence type="ECO:0000256" key="5">
    <source>
        <dbReference type="ARBA" id="ARBA00023242"/>
    </source>
</evidence>
<keyword evidence="5" id="KW-0539">Nucleus</keyword>
<dbReference type="Pfam" id="PF25756">
    <property type="entry name" value="TPR_INTS8"/>
    <property type="match status" value="1"/>
</dbReference>
<protein>
    <recommendedName>
        <fullName evidence="8">INTS8 TPR repeats domain-containing protein</fullName>
    </recommendedName>
</protein>
<feature type="compositionally biased region" description="Basic residues" evidence="7">
    <location>
        <begin position="274"/>
        <end position="284"/>
    </location>
</feature>
<name>A0ABQ8Y968_9EUKA</name>
<comment type="subcellular location">
    <subcellularLocation>
        <location evidence="2">Chromosome</location>
    </subcellularLocation>
    <subcellularLocation>
        <location evidence="1">Nucleus</location>
    </subcellularLocation>
</comment>
<evidence type="ECO:0000259" key="8">
    <source>
        <dbReference type="Pfam" id="PF25756"/>
    </source>
</evidence>
<evidence type="ECO:0000313" key="9">
    <source>
        <dbReference type="EMBL" id="KAJ6241190.1"/>
    </source>
</evidence>
<evidence type="ECO:0000256" key="1">
    <source>
        <dbReference type="ARBA" id="ARBA00004123"/>
    </source>
</evidence>
<evidence type="ECO:0000256" key="6">
    <source>
        <dbReference type="SAM" id="Coils"/>
    </source>
</evidence>
<keyword evidence="6" id="KW-0175">Coiled coil</keyword>
<keyword evidence="4" id="KW-0158">Chromosome</keyword>
<proteinExistence type="inferred from homology"/>
<dbReference type="PANTHER" id="PTHR13350:SF1">
    <property type="entry name" value="INTEGRATOR COMPLEX SUBUNIT 8"/>
    <property type="match status" value="1"/>
</dbReference>
<comment type="caution">
    <text evidence="9">The sequence shown here is derived from an EMBL/GenBank/DDBJ whole genome shotgun (WGS) entry which is preliminary data.</text>
</comment>
<sequence length="995" mass="117981">MTNNITFFELLEEKKFMDHLNLLKQAREGKYMDPVQPQWPKLITSFIEQSTVSTKEETSELLIRSATRTILYLNITFEEIILNISNNQFYLIQNLFRHCSENPKHSNYLTKLRCDIILNSLFLTQKTKGKNTEIFLCDPDLESHIFIQQILTELLEQTVSNENKKKKRRTNKKEGDKKKKLENIEIFSTLCYYYFLNENLNEAKNNALECLDILNNLKIKTTEQEQLIEKLKSLLSACEFHLNEKSLRKNLHFVIQIERILLQSEKQNQNQTKTKTKGLNKKKNQNPNQNRQFQSKQKILAILENELLKVKEPQLTLEYLYSLLIRSKNSNSDQLLFGIEKSIKIYILIKIEVFSEQMNQFFDLDLLHEITDWDDKSQEEIFQVCKKILNKTFPKEIILNCKTLVKKLLFLIEKKNLWRLVLKEKICTDEELNEISLFYKEQSLQSVQALYSQKQHLKRQLTSKNIKPQFIKLSNMKNFKDLRDFPNAYTIRTNDESIKLSNYSVLKNKYKSLIGLNRFHQAKEILGTLRKFNPKESSLVYESLLLEIEELNYLSKTNSNENSGNNIISEGKGKGKGNTEKKNQNKNKKKNNKKIDSYQLCTRILRSTQKFNYKPFHFYQKLMNHLINTSQYPLVCRIYKEMSRQSLPSNLYRLFTIFNLIAEIQMDYSQSLRSTNSQQQQPQKQQQQQQLISKIVIFWIQFLGKKNKSKILEGSDKKSNLKEDCINILKEIENPEICWLLVSLTASALEIIGQKNLLEKDNSHVFTNMRYGNFAKMIINHYKMKKEFTRDESLIFTDHESNHTVFLKILKYFLKSLKKSSDYSQSYNWLICLADVYFIEKKYRSVLKNYLKAALIISNMLQQTNKLFTSLLFETSVFDLIIAALEYLGLKTLVCVLLQFKDNNIDYKQIFTYLKSINPEAIDQSIFYLFWDMNILEFLASYLHREGFTNKSNKIIKYIKKKSYNENNPLIVRKKFILKKKIQVFEYLFQRFLEK</sequence>
<keyword evidence="10" id="KW-1185">Reference proteome</keyword>
<reference evidence="9" key="1">
    <citation type="submission" date="2022-08" db="EMBL/GenBank/DDBJ databases">
        <title>Novel sulfate-reducing endosymbionts in the free-living metamonad Anaeramoeba.</title>
        <authorList>
            <person name="Jerlstrom-Hultqvist J."/>
            <person name="Cepicka I."/>
            <person name="Gallot-Lavallee L."/>
            <person name="Salas-Leiva D."/>
            <person name="Curtis B.A."/>
            <person name="Zahonova K."/>
            <person name="Pipaliya S."/>
            <person name="Dacks J."/>
            <person name="Roger A.J."/>
        </authorList>
    </citation>
    <scope>NUCLEOTIDE SEQUENCE</scope>
    <source>
        <strain evidence="9">Schooner1</strain>
    </source>
</reference>
<dbReference type="InterPro" id="IPR038751">
    <property type="entry name" value="INTS8"/>
</dbReference>
<evidence type="ECO:0000256" key="2">
    <source>
        <dbReference type="ARBA" id="ARBA00004286"/>
    </source>
</evidence>
<dbReference type="InterPro" id="IPR057980">
    <property type="entry name" value="TPR_INTS8"/>
</dbReference>
<evidence type="ECO:0000256" key="7">
    <source>
        <dbReference type="SAM" id="MobiDB-lite"/>
    </source>
</evidence>
<gene>
    <name evidence="9" type="ORF">M0813_23381</name>
</gene>
<feature type="compositionally biased region" description="Basic and acidic residues" evidence="7">
    <location>
        <begin position="571"/>
        <end position="583"/>
    </location>
</feature>
<evidence type="ECO:0000313" key="10">
    <source>
        <dbReference type="Proteomes" id="UP001150062"/>
    </source>
</evidence>
<feature type="region of interest" description="Disordered" evidence="7">
    <location>
        <begin position="562"/>
        <end position="593"/>
    </location>
</feature>
<accession>A0ABQ8Y968</accession>
<feature type="coiled-coil region" evidence="6">
    <location>
        <begin position="197"/>
        <end position="234"/>
    </location>
</feature>
<comment type="similarity">
    <text evidence="3">Belongs to the Integrator subunit 8 family.</text>
</comment>
<organism evidence="9 10">
    <name type="scientific">Anaeramoeba flamelloides</name>
    <dbReference type="NCBI Taxonomy" id="1746091"/>
    <lineage>
        <taxon>Eukaryota</taxon>
        <taxon>Metamonada</taxon>
        <taxon>Anaeramoebidae</taxon>
        <taxon>Anaeramoeba</taxon>
    </lineage>
</organism>
<dbReference type="Proteomes" id="UP001150062">
    <property type="component" value="Unassembled WGS sequence"/>
</dbReference>
<evidence type="ECO:0000256" key="4">
    <source>
        <dbReference type="ARBA" id="ARBA00022454"/>
    </source>
</evidence>
<evidence type="ECO:0000256" key="3">
    <source>
        <dbReference type="ARBA" id="ARBA00007147"/>
    </source>
</evidence>